<accession>A0ABW9QUU6</accession>
<name>A0ABW9QUU6_9ACTN</name>
<evidence type="ECO:0000313" key="2">
    <source>
        <dbReference type="Proteomes" id="UP000437736"/>
    </source>
</evidence>
<protein>
    <submittedName>
        <fullName evidence="1">Uncharacterized protein</fullName>
    </submittedName>
</protein>
<comment type="caution">
    <text evidence="1">The sequence shown here is derived from an EMBL/GenBank/DDBJ whole genome shotgun (WGS) entry which is preliminary data.</text>
</comment>
<reference evidence="1 2" key="1">
    <citation type="submission" date="2019-11" db="EMBL/GenBank/DDBJ databases">
        <title>Acidiferrimicrobium australis gen. nov., sp. nov., an acidophilic and obligately heterotrophic, member of the Actinobacteria that catalyses dissimilatory oxido- reduction of iron isolated from metal-rich acidic water in Chile.</title>
        <authorList>
            <person name="Gonzalez D."/>
            <person name="Huber K."/>
            <person name="Hedrich S."/>
            <person name="Rojas-Villalobos C."/>
            <person name="Quatrini R."/>
            <person name="Dinamarca M.A."/>
            <person name="Schwarz A."/>
            <person name="Canales C."/>
            <person name="Nancucheo I."/>
        </authorList>
    </citation>
    <scope>NUCLEOTIDE SEQUENCE [LARGE SCALE GENOMIC DNA]</scope>
    <source>
        <strain evidence="1 2">USS-CCA1</strain>
    </source>
</reference>
<dbReference type="Proteomes" id="UP000437736">
    <property type="component" value="Unassembled WGS sequence"/>
</dbReference>
<dbReference type="EMBL" id="WJHE01000666">
    <property type="protein sequence ID" value="MST33629.1"/>
    <property type="molecule type" value="Genomic_DNA"/>
</dbReference>
<gene>
    <name evidence="1" type="ORF">GHK86_12980</name>
</gene>
<proteinExistence type="predicted"/>
<evidence type="ECO:0000313" key="1">
    <source>
        <dbReference type="EMBL" id="MST33629.1"/>
    </source>
</evidence>
<organism evidence="1 2">
    <name type="scientific">Acidiferrimicrobium australe</name>
    <dbReference type="NCBI Taxonomy" id="2664430"/>
    <lineage>
        <taxon>Bacteria</taxon>
        <taxon>Bacillati</taxon>
        <taxon>Actinomycetota</taxon>
        <taxon>Acidimicrobiia</taxon>
        <taxon>Acidimicrobiales</taxon>
        <taxon>Acidimicrobiaceae</taxon>
        <taxon>Acidiferrimicrobium</taxon>
    </lineage>
</organism>
<keyword evidence="2" id="KW-1185">Reference proteome</keyword>
<sequence length="115" mass="12518">MAELVVEGDELVLHLGRAEKLEAVHGDLRAPRSAVRSVEVLEDAHEPADHGFKVGERLPGYSEVAVVRTGSQKLFAVVHHDTPRGLRIDFEGADYDAWIVGSADPEALKASVERP</sequence>